<feature type="compositionally biased region" description="Low complexity" evidence="1">
    <location>
        <begin position="606"/>
        <end position="615"/>
    </location>
</feature>
<sequence>MDSRGLWANRWSGAPGRRAAAIPPSKRTSSFTSGDGGGKKRPRGVSLGLTLFTGTSPPESQWDMHRGEEGPREEVSSSWRQATSGMEFSICQGREAIRHRSQGGLELSPTSMERVLPFAPTDYPTNAATGQRLPPAARAEHIWISSSNAGGAVAGVPPNALAGTALAVGGVAAGCLGEGVDVPPSPILPTFSTDILGRGFPLTGHRQRTPVPDDAPISSLPAFSADHLQRDFSLSSQLAHPSPSAITPAFSVCSAFPTRSSDCRRNIRRGSAFHRQSQQPRPIMPSDMQPQGSWAPGQSDLHFRQPLSLLSPSHEGHRELSFGSQLSGAASAFGFLPAGERQEPQHLLQQQRNPAADFLEPREDVGESFPTTTDLSPKDWSRPWLQTGKQEFREPLMTATDDRAVSRERPFFLPLPSPMTMRAMDEVLAGAGPFAGQAARPSPSMVPVPSTSLLNRDTEAHDYRAFPNAGGPRKVFTGIPQAQITDERRWRGWAGKEIAHQGLGVGPSPTTSSPCPLPAAAGPSNLFSGISQHTDERCRGRQRGGDHDMRPHVVRPALSIQHPGTGTLVNRCPPTPCLVSKPFAPSPSAPSPSAPSPSAPSPSAPSPSALSLSHASMHRDLSNPPTFLTADRTGAKDTSLHHSVLPASGTDRLPLTTTHAFPEKSCPPPPFRQDQVIPPSPKNVCRWQWWQPALSLDHQGEAQRFTHASPLMTNLVDSPKGGMMRLAAATRGESEGGVDHPSRAADNTRETQASLPRADEGGRPVSQERRSHGQAGSGDGDRGKLLWVWDEQVGGSQAGAGDGDFAKPASREQGRGSQLAWTREGDCVKPVSERQRSGSQAGAGDRHVNRVEEESGDRRSKSTTSGGGATGGAGLKEDSRGDEQAEAKQERQGEEEEAATKQREGPGLMGSRRGEFTPLLPIASNVDRTFDFDRIGGGGQEGDGRKIGVTSAPVTGAELRKPIDACPPVDVPVKMAASGGDAYASESAGNPVSSQKTGGQKESDLEPDNGEHKERGQHTTESRSWLCSDADDSGMQRAAGGYEVSVQPVG</sequence>
<keyword evidence="3" id="KW-1185">Reference proteome</keyword>
<feature type="compositionally biased region" description="Basic and acidic residues" evidence="1">
    <location>
        <begin position="999"/>
        <end position="1021"/>
    </location>
</feature>
<proteinExistence type="predicted"/>
<evidence type="ECO:0000313" key="3">
    <source>
        <dbReference type="Proteomes" id="UP000265515"/>
    </source>
</evidence>
<feature type="compositionally biased region" description="Basic and acidic residues" evidence="1">
    <location>
        <begin position="732"/>
        <end position="749"/>
    </location>
</feature>
<feature type="region of interest" description="Disordered" evidence="1">
    <location>
        <begin position="529"/>
        <end position="550"/>
    </location>
</feature>
<feature type="region of interest" description="Disordered" evidence="1">
    <location>
        <begin position="271"/>
        <end position="300"/>
    </location>
</feature>
<name>A0A388LBC2_CHABU</name>
<feature type="compositionally biased region" description="Basic and acidic residues" evidence="1">
    <location>
        <begin position="757"/>
        <end position="771"/>
    </location>
</feature>
<dbReference type="Gramene" id="GBG79482">
    <property type="protein sequence ID" value="GBG79482"/>
    <property type="gene ID" value="CBR_g29628"/>
</dbReference>
<feature type="compositionally biased region" description="Gly residues" evidence="1">
    <location>
        <begin position="865"/>
        <end position="874"/>
    </location>
</feature>
<comment type="caution">
    <text evidence="2">The sequence shown here is derived from an EMBL/GenBank/DDBJ whole genome shotgun (WGS) entry which is preliminary data.</text>
</comment>
<feature type="compositionally biased region" description="Basic and acidic residues" evidence="1">
    <location>
        <begin position="844"/>
        <end position="860"/>
    </location>
</feature>
<protein>
    <submittedName>
        <fullName evidence="2">Uncharacterized protein</fullName>
    </submittedName>
</protein>
<feature type="region of interest" description="Disordered" evidence="1">
    <location>
        <begin position="730"/>
        <end position="920"/>
    </location>
</feature>
<feature type="compositionally biased region" description="Basic and acidic residues" evidence="1">
    <location>
        <begin position="62"/>
        <end position="75"/>
    </location>
</feature>
<feature type="compositionally biased region" description="Pro residues" evidence="1">
    <location>
        <begin position="584"/>
        <end position="605"/>
    </location>
</feature>
<feature type="compositionally biased region" description="Basic and acidic residues" evidence="1">
    <location>
        <begin position="875"/>
        <end position="904"/>
    </location>
</feature>
<feature type="region of interest" description="Disordered" evidence="1">
    <location>
        <begin position="360"/>
        <end position="382"/>
    </location>
</feature>
<dbReference type="AlphaFoldDB" id="A0A388LBC2"/>
<organism evidence="2 3">
    <name type="scientific">Chara braunii</name>
    <name type="common">Braun's stonewort</name>
    <dbReference type="NCBI Taxonomy" id="69332"/>
    <lineage>
        <taxon>Eukaryota</taxon>
        <taxon>Viridiplantae</taxon>
        <taxon>Streptophyta</taxon>
        <taxon>Charophyceae</taxon>
        <taxon>Charales</taxon>
        <taxon>Characeae</taxon>
        <taxon>Chara</taxon>
    </lineage>
</organism>
<feature type="compositionally biased region" description="Low complexity" evidence="1">
    <location>
        <begin position="13"/>
        <end position="24"/>
    </location>
</feature>
<gene>
    <name evidence="2" type="ORF">CBR_g29628</name>
</gene>
<evidence type="ECO:0000256" key="1">
    <source>
        <dbReference type="SAM" id="MobiDB-lite"/>
    </source>
</evidence>
<accession>A0A388LBC2</accession>
<evidence type="ECO:0000313" key="2">
    <source>
        <dbReference type="EMBL" id="GBG79482.1"/>
    </source>
</evidence>
<feature type="compositionally biased region" description="Basic and acidic residues" evidence="1">
    <location>
        <begin position="823"/>
        <end position="836"/>
    </location>
</feature>
<dbReference type="EMBL" id="BFEA01000320">
    <property type="protein sequence ID" value="GBG79482.1"/>
    <property type="molecule type" value="Genomic_DNA"/>
</dbReference>
<feature type="compositionally biased region" description="Basic and acidic residues" evidence="1">
    <location>
        <begin position="533"/>
        <end position="550"/>
    </location>
</feature>
<feature type="region of interest" description="Disordered" evidence="1">
    <location>
        <begin position="973"/>
        <end position="1050"/>
    </location>
</feature>
<feature type="compositionally biased region" description="Polar residues" evidence="1">
    <location>
        <begin position="987"/>
        <end position="998"/>
    </location>
</feature>
<feature type="region of interest" description="Disordered" evidence="1">
    <location>
        <begin position="583"/>
        <end position="632"/>
    </location>
</feature>
<feature type="region of interest" description="Disordered" evidence="1">
    <location>
        <begin position="1"/>
        <end position="81"/>
    </location>
</feature>
<dbReference type="Proteomes" id="UP000265515">
    <property type="component" value="Unassembled WGS sequence"/>
</dbReference>
<reference evidence="2 3" key="1">
    <citation type="journal article" date="2018" name="Cell">
        <title>The Chara Genome: Secondary Complexity and Implications for Plant Terrestrialization.</title>
        <authorList>
            <person name="Nishiyama T."/>
            <person name="Sakayama H."/>
            <person name="Vries J.D."/>
            <person name="Buschmann H."/>
            <person name="Saint-Marcoux D."/>
            <person name="Ullrich K.K."/>
            <person name="Haas F.B."/>
            <person name="Vanderstraeten L."/>
            <person name="Becker D."/>
            <person name="Lang D."/>
            <person name="Vosolsobe S."/>
            <person name="Rombauts S."/>
            <person name="Wilhelmsson P.K.I."/>
            <person name="Janitza P."/>
            <person name="Kern R."/>
            <person name="Heyl A."/>
            <person name="Rumpler F."/>
            <person name="Villalobos L.I.A.C."/>
            <person name="Clay J.M."/>
            <person name="Skokan R."/>
            <person name="Toyoda A."/>
            <person name="Suzuki Y."/>
            <person name="Kagoshima H."/>
            <person name="Schijlen E."/>
            <person name="Tajeshwar N."/>
            <person name="Catarino B."/>
            <person name="Hetherington A.J."/>
            <person name="Saltykova A."/>
            <person name="Bonnot C."/>
            <person name="Breuninger H."/>
            <person name="Symeonidi A."/>
            <person name="Radhakrishnan G.V."/>
            <person name="Van Nieuwerburgh F."/>
            <person name="Deforce D."/>
            <person name="Chang C."/>
            <person name="Karol K.G."/>
            <person name="Hedrich R."/>
            <person name="Ulvskov P."/>
            <person name="Glockner G."/>
            <person name="Delwiche C.F."/>
            <person name="Petrasek J."/>
            <person name="Van de Peer Y."/>
            <person name="Friml J."/>
            <person name="Beilby M."/>
            <person name="Dolan L."/>
            <person name="Kohara Y."/>
            <person name="Sugano S."/>
            <person name="Fujiyama A."/>
            <person name="Delaux P.-M."/>
            <person name="Quint M."/>
            <person name="TheiBen G."/>
            <person name="Hagemann M."/>
            <person name="Harholt J."/>
            <person name="Dunand C."/>
            <person name="Zachgo S."/>
            <person name="Langdale J."/>
            <person name="Maumus F."/>
            <person name="Straeten D.V.D."/>
            <person name="Gould S.B."/>
            <person name="Rensing S.A."/>
        </authorList>
    </citation>
    <scope>NUCLEOTIDE SEQUENCE [LARGE SCALE GENOMIC DNA]</scope>
    <source>
        <strain evidence="2 3">S276</strain>
    </source>
</reference>